<reference evidence="2" key="1">
    <citation type="journal article" date="2023" name="Mol. Phylogenet. Evol.">
        <title>Genome-scale phylogeny and comparative genomics of the fungal order Sordariales.</title>
        <authorList>
            <person name="Hensen N."/>
            <person name="Bonometti L."/>
            <person name="Westerberg I."/>
            <person name="Brannstrom I.O."/>
            <person name="Guillou S."/>
            <person name="Cros-Aarteil S."/>
            <person name="Calhoun S."/>
            <person name="Haridas S."/>
            <person name="Kuo A."/>
            <person name="Mondo S."/>
            <person name="Pangilinan J."/>
            <person name="Riley R."/>
            <person name="LaButti K."/>
            <person name="Andreopoulos B."/>
            <person name="Lipzen A."/>
            <person name="Chen C."/>
            <person name="Yan M."/>
            <person name="Daum C."/>
            <person name="Ng V."/>
            <person name="Clum A."/>
            <person name="Steindorff A."/>
            <person name="Ohm R.A."/>
            <person name="Martin F."/>
            <person name="Silar P."/>
            <person name="Natvig D.O."/>
            <person name="Lalanne C."/>
            <person name="Gautier V."/>
            <person name="Ament-Velasquez S.L."/>
            <person name="Kruys A."/>
            <person name="Hutchinson M.I."/>
            <person name="Powell A.J."/>
            <person name="Barry K."/>
            <person name="Miller A.N."/>
            <person name="Grigoriev I.V."/>
            <person name="Debuchy R."/>
            <person name="Gladieux P."/>
            <person name="Hiltunen Thoren M."/>
            <person name="Johannesson H."/>
        </authorList>
    </citation>
    <scope>NUCLEOTIDE SEQUENCE</scope>
    <source>
        <strain evidence="2">CBS 232.78</strain>
    </source>
</reference>
<evidence type="ECO:0000313" key="3">
    <source>
        <dbReference type="Proteomes" id="UP001285441"/>
    </source>
</evidence>
<feature type="compositionally biased region" description="Basic and acidic residues" evidence="1">
    <location>
        <begin position="296"/>
        <end position="307"/>
    </location>
</feature>
<name>A0AAE0NWP2_9PEZI</name>
<evidence type="ECO:0000256" key="1">
    <source>
        <dbReference type="SAM" id="MobiDB-lite"/>
    </source>
</evidence>
<feature type="region of interest" description="Disordered" evidence="1">
    <location>
        <begin position="296"/>
        <end position="328"/>
    </location>
</feature>
<reference evidence="2" key="2">
    <citation type="submission" date="2023-06" db="EMBL/GenBank/DDBJ databases">
        <authorList>
            <consortium name="Lawrence Berkeley National Laboratory"/>
            <person name="Haridas S."/>
            <person name="Hensen N."/>
            <person name="Bonometti L."/>
            <person name="Westerberg I."/>
            <person name="Brannstrom I.O."/>
            <person name="Guillou S."/>
            <person name="Cros-Aarteil S."/>
            <person name="Calhoun S."/>
            <person name="Kuo A."/>
            <person name="Mondo S."/>
            <person name="Pangilinan J."/>
            <person name="Riley R."/>
            <person name="LaButti K."/>
            <person name="Andreopoulos B."/>
            <person name="Lipzen A."/>
            <person name="Chen C."/>
            <person name="Yanf M."/>
            <person name="Daum C."/>
            <person name="Ng V."/>
            <person name="Clum A."/>
            <person name="Steindorff A."/>
            <person name="Ohm R."/>
            <person name="Martin F."/>
            <person name="Silar P."/>
            <person name="Natvig D."/>
            <person name="Lalanne C."/>
            <person name="Gautier V."/>
            <person name="Ament-velasquez S.L."/>
            <person name="Kruys A."/>
            <person name="Hutchinson M.I."/>
            <person name="Powell A.J."/>
            <person name="Barry K."/>
            <person name="Miller A.N."/>
            <person name="Grigoriev I.V."/>
            <person name="Debuchy R."/>
            <person name="Gladieux P."/>
            <person name="Thoren M.H."/>
            <person name="Johannesson H."/>
        </authorList>
    </citation>
    <scope>NUCLEOTIDE SEQUENCE</scope>
    <source>
        <strain evidence="2">CBS 232.78</strain>
    </source>
</reference>
<dbReference type="Proteomes" id="UP001285441">
    <property type="component" value="Unassembled WGS sequence"/>
</dbReference>
<protein>
    <submittedName>
        <fullName evidence="2">Uncharacterized protein</fullName>
    </submittedName>
</protein>
<feature type="compositionally biased region" description="Acidic residues" evidence="1">
    <location>
        <begin position="308"/>
        <end position="317"/>
    </location>
</feature>
<dbReference type="EMBL" id="JAULSW010000002">
    <property type="protein sequence ID" value="KAK3389143.1"/>
    <property type="molecule type" value="Genomic_DNA"/>
</dbReference>
<organism evidence="2 3">
    <name type="scientific">Podospora didyma</name>
    <dbReference type="NCBI Taxonomy" id="330526"/>
    <lineage>
        <taxon>Eukaryota</taxon>
        <taxon>Fungi</taxon>
        <taxon>Dikarya</taxon>
        <taxon>Ascomycota</taxon>
        <taxon>Pezizomycotina</taxon>
        <taxon>Sordariomycetes</taxon>
        <taxon>Sordariomycetidae</taxon>
        <taxon>Sordariales</taxon>
        <taxon>Podosporaceae</taxon>
        <taxon>Podospora</taxon>
    </lineage>
</organism>
<dbReference type="AlphaFoldDB" id="A0AAE0NWP2"/>
<evidence type="ECO:0000313" key="2">
    <source>
        <dbReference type="EMBL" id="KAK3389143.1"/>
    </source>
</evidence>
<sequence length="328" mass="37578">MVPSDLSNFRLACKAFDVAAIPFALPELIFYLQYEDLEVVRCIAAHPGKPRYVRSLFYASIILLKMFPFQRGVGNLARSYTAYEKTWTEQKKLISNKLDFAYLAEVLPRLPNLDNVTISDGSGGAWPLSFRGGKAVTPFDNTLMTAGPHLYPRCVRAVDAIVEALQRNLNPEAKKIRAFHAGNSNYIWIDHLAPNMDIFSNLTELELEFNGYRVEDEANFKNVLKGGRLSRLLEPFRFSSLFDLIALVENHRETLAMVDFCECHFLDRDNSRESWLDAYLEMKQLAPRMTLSMDDHPISDLEQKLEESDSEEDEYDSSNEVVEVDKYH</sequence>
<comment type="caution">
    <text evidence="2">The sequence shown here is derived from an EMBL/GenBank/DDBJ whole genome shotgun (WGS) entry which is preliminary data.</text>
</comment>
<proteinExistence type="predicted"/>
<gene>
    <name evidence="2" type="ORF">B0H63DRAFT_506809</name>
</gene>
<keyword evidence="3" id="KW-1185">Reference proteome</keyword>
<accession>A0AAE0NWP2</accession>